<accession>A0AA47MAA6</accession>
<sequence>MWKKIKRATEDKMSWVNTHMKYLPDGGTNFHKPSKSHIPVMNSLHVSFQEERRKGRRSSVSSQNCGHLPETPEEPCTKETGNAVSTLEERGLDRPQTAQPITPADEQVEIIKVSVGTSSPLIITTVSLYYQECGSCRP</sequence>
<organism evidence="2 3">
    <name type="scientific">Merluccius polli</name>
    <name type="common">Benguela hake</name>
    <name type="synonym">Merluccius cadenati</name>
    <dbReference type="NCBI Taxonomy" id="89951"/>
    <lineage>
        <taxon>Eukaryota</taxon>
        <taxon>Metazoa</taxon>
        <taxon>Chordata</taxon>
        <taxon>Craniata</taxon>
        <taxon>Vertebrata</taxon>
        <taxon>Euteleostomi</taxon>
        <taxon>Actinopterygii</taxon>
        <taxon>Neopterygii</taxon>
        <taxon>Teleostei</taxon>
        <taxon>Neoteleostei</taxon>
        <taxon>Acanthomorphata</taxon>
        <taxon>Zeiogadaria</taxon>
        <taxon>Gadariae</taxon>
        <taxon>Gadiformes</taxon>
        <taxon>Gadoidei</taxon>
        <taxon>Merlucciidae</taxon>
        <taxon>Merluccius</taxon>
    </lineage>
</organism>
<feature type="region of interest" description="Disordered" evidence="1">
    <location>
        <begin position="49"/>
        <end position="104"/>
    </location>
</feature>
<name>A0AA47MAA6_MERPO</name>
<dbReference type="AlphaFoldDB" id="A0AA47MAA6"/>
<dbReference type="Proteomes" id="UP001174136">
    <property type="component" value="Unassembled WGS sequence"/>
</dbReference>
<dbReference type="EMBL" id="JAOPHQ010005162">
    <property type="protein sequence ID" value="KAK0136399.1"/>
    <property type="molecule type" value="Genomic_DNA"/>
</dbReference>
<reference evidence="2" key="1">
    <citation type="journal article" date="2023" name="Front. Mar. Sci.">
        <title>A new Merluccius polli reference genome to investigate the effects of global change in West African waters.</title>
        <authorList>
            <person name="Mateo J.L."/>
            <person name="Blanco-Fernandez C."/>
            <person name="Garcia-Vazquez E."/>
            <person name="Machado-Schiaffino G."/>
        </authorList>
    </citation>
    <scope>NUCLEOTIDE SEQUENCE</scope>
    <source>
        <strain evidence="2">C29</strain>
        <tissue evidence="2">Fin</tissue>
    </source>
</reference>
<evidence type="ECO:0000256" key="1">
    <source>
        <dbReference type="SAM" id="MobiDB-lite"/>
    </source>
</evidence>
<keyword evidence="3" id="KW-1185">Reference proteome</keyword>
<gene>
    <name evidence="2" type="ORF">N1851_027691</name>
</gene>
<protein>
    <submittedName>
        <fullName evidence="2">Uncharacterized protein</fullName>
    </submittedName>
</protein>
<evidence type="ECO:0000313" key="2">
    <source>
        <dbReference type="EMBL" id="KAK0136399.1"/>
    </source>
</evidence>
<comment type="caution">
    <text evidence="2">The sequence shown here is derived from an EMBL/GenBank/DDBJ whole genome shotgun (WGS) entry which is preliminary data.</text>
</comment>
<proteinExistence type="predicted"/>
<evidence type="ECO:0000313" key="3">
    <source>
        <dbReference type="Proteomes" id="UP001174136"/>
    </source>
</evidence>